<accession>A0A857FLT8</accession>
<keyword evidence="3" id="KW-0560">Oxidoreductase</keyword>
<feature type="binding site" evidence="6">
    <location>
        <position position="106"/>
    </location>
    <ligand>
        <name>substrate</name>
    </ligand>
</feature>
<feature type="domain" description="NADP-dependent oxidoreductase" evidence="8">
    <location>
        <begin position="19"/>
        <end position="257"/>
    </location>
</feature>
<proteinExistence type="inferred from homology"/>
<dbReference type="EMBL" id="CP041348">
    <property type="protein sequence ID" value="QHC35161.1"/>
    <property type="molecule type" value="Genomic_DNA"/>
</dbReference>
<dbReference type="PIRSF" id="PIRSF000097">
    <property type="entry name" value="AKR"/>
    <property type="match status" value="1"/>
</dbReference>
<dbReference type="AlphaFoldDB" id="A0A857FLT8"/>
<dbReference type="Proteomes" id="UP000464674">
    <property type="component" value="Chromosome"/>
</dbReference>
<dbReference type="FunFam" id="3.20.20.100:FF:000002">
    <property type="entry name" value="2,5-diketo-D-gluconic acid reductase A"/>
    <property type="match status" value="1"/>
</dbReference>
<evidence type="ECO:0000259" key="8">
    <source>
        <dbReference type="Pfam" id="PF00248"/>
    </source>
</evidence>
<dbReference type="RefSeq" id="WP_159261599.1">
    <property type="nucleotide sequence ID" value="NZ_CP041348.1"/>
</dbReference>
<dbReference type="PRINTS" id="PR00069">
    <property type="entry name" value="ALDKETRDTASE"/>
</dbReference>
<dbReference type="PROSITE" id="PS00063">
    <property type="entry name" value="ALDOKETO_REDUCTASE_3"/>
    <property type="match status" value="1"/>
</dbReference>
<dbReference type="Gene3D" id="3.20.20.100">
    <property type="entry name" value="NADP-dependent oxidoreductase domain"/>
    <property type="match status" value="1"/>
</dbReference>
<dbReference type="OrthoDB" id="9768793at2"/>
<sequence>MSSNQPYIRLNDNTMMPQFGLGVWKTPAAETDSIVRHAVAAGYLAVDTAAIYRNEEGVGAALAEHPDIHLTTKVWNDDQGYDTTLHAFDTSMQKLRRETLDLYLIHWPRPTEGKFVDTWKALVKLRRDGRVRSIGVSNFRAEDIDRITEATGVAPSVNQIELHPRFQQHALRAYNEKHDIRTESWSPLGQGKILEEPVITAIARKHGKTPAQVIIRWHLDNGLIVIPKSAMPKRIDENIAVFDFHLDAPDLKQIAGLDCADGRIGPDPSIF</sequence>
<dbReference type="InterPro" id="IPR023210">
    <property type="entry name" value="NADP_OxRdtase_dom"/>
</dbReference>
<keyword evidence="2" id="KW-0521">NADP</keyword>
<dbReference type="PROSITE" id="PS00062">
    <property type="entry name" value="ALDOKETO_REDUCTASE_2"/>
    <property type="match status" value="1"/>
</dbReference>
<dbReference type="SUPFAM" id="SSF51430">
    <property type="entry name" value="NAD(P)-linked oxidoreductase"/>
    <property type="match status" value="1"/>
</dbReference>
<evidence type="ECO:0000256" key="5">
    <source>
        <dbReference type="PIRSR" id="PIRSR000097-1"/>
    </source>
</evidence>
<name>A0A857FLT8_KOMXY</name>
<comment type="catalytic activity">
    <reaction evidence="4">
        <text>hydroxyacetone + NADP(+) = methylglyoxal + NADPH + H(+)</text>
        <dbReference type="Rhea" id="RHEA:27986"/>
        <dbReference type="ChEBI" id="CHEBI:15378"/>
        <dbReference type="ChEBI" id="CHEBI:17158"/>
        <dbReference type="ChEBI" id="CHEBI:27957"/>
        <dbReference type="ChEBI" id="CHEBI:57783"/>
        <dbReference type="ChEBI" id="CHEBI:58349"/>
    </reaction>
</comment>
<dbReference type="Pfam" id="PF00248">
    <property type="entry name" value="Aldo_ket_red"/>
    <property type="match status" value="1"/>
</dbReference>
<evidence type="ECO:0000313" key="10">
    <source>
        <dbReference type="Proteomes" id="UP000464674"/>
    </source>
</evidence>
<dbReference type="PANTHER" id="PTHR43827">
    <property type="entry name" value="2,5-DIKETO-D-GLUCONIC ACID REDUCTASE"/>
    <property type="match status" value="1"/>
</dbReference>
<comment type="similarity">
    <text evidence="1">Belongs to the aldo/keto reductase family.</text>
</comment>
<dbReference type="InterPro" id="IPR036812">
    <property type="entry name" value="NAD(P)_OxRdtase_dom_sf"/>
</dbReference>
<reference evidence="9 10" key="1">
    <citation type="journal article" date="2020" name="Carbohydr. Polym.">
        <title>Characterization and optimization of production of bacterial cellulose from strain CGMCC 17276 based on whole-genome analysis.</title>
        <authorList>
            <person name="Lu T."/>
            <person name="Gao H."/>
            <person name="Liao B."/>
            <person name="Wu J."/>
            <person name="Zhang W."/>
            <person name="Huang J."/>
            <person name="Liu M."/>
            <person name="Huang J."/>
            <person name="Chang Z."/>
            <person name="Jin M."/>
            <person name="Yi Z."/>
            <person name="Jiang D."/>
        </authorList>
    </citation>
    <scope>NUCLEOTIDE SEQUENCE [LARGE SCALE GENOMIC DNA]</scope>
    <source>
        <strain evidence="9 10">CGMCC 17276</strain>
    </source>
</reference>
<evidence type="ECO:0000256" key="1">
    <source>
        <dbReference type="ARBA" id="ARBA00007905"/>
    </source>
</evidence>
<gene>
    <name evidence="9" type="ORF">FMA36_06270</name>
</gene>
<dbReference type="GO" id="GO:0016616">
    <property type="term" value="F:oxidoreductase activity, acting on the CH-OH group of donors, NAD or NADP as acceptor"/>
    <property type="evidence" value="ECO:0007669"/>
    <property type="project" value="UniProtKB-ARBA"/>
</dbReference>
<evidence type="ECO:0000256" key="7">
    <source>
        <dbReference type="PIRSR" id="PIRSR000097-3"/>
    </source>
</evidence>
<evidence type="ECO:0000256" key="2">
    <source>
        <dbReference type="ARBA" id="ARBA00022857"/>
    </source>
</evidence>
<feature type="site" description="Lowers pKa of active site Tyr" evidence="7">
    <location>
        <position position="73"/>
    </location>
</feature>
<protein>
    <submittedName>
        <fullName evidence="9">Aldo/keto reductase</fullName>
    </submittedName>
</protein>
<evidence type="ECO:0000313" key="9">
    <source>
        <dbReference type="EMBL" id="QHC35161.1"/>
    </source>
</evidence>
<dbReference type="PANTHER" id="PTHR43827:SF3">
    <property type="entry name" value="NADP-DEPENDENT OXIDOREDUCTASE DOMAIN-CONTAINING PROTEIN"/>
    <property type="match status" value="1"/>
</dbReference>
<evidence type="ECO:0000256" key="6">
    <source>
        <dbReference type="PIRSR" id="PIRSR000097-2"/>
    </source>
</evidence>
<dbReference type="InterPro" id="IPR018170">
    <property type="entry name" value="Aldo/ket_reductase_CS"/>
</dbReference>
<feature type="active site" description="Proton donor" evidence="5">
    <location>
        <position position="52"/>
    </location>
</feature>
<dbReference type="InterPro" id="IPR020471">
    <property type="entry name" value="AKR"/>
</dbReference>
<organism evidence="9 10">
    <name type="scientific">Komagataeibacter xylinus</name>
    <name type="common">Gluconacetobacter xylinus</name>
    <dbReference type="NCBI Taxonomy" id="28448"/>
    <lineage>
        <taxon>Bacteria</taxon>
        <taxon>Pseudomonadati</taxon>
        <taxon>Pseudomonadota</taxon>
        <taxon>Alphaproteobacteria</taxon>
        <taxon>Acetobacterales</taxon>
        <taxon>Acetobacteraceae</taxon>
        <taxon>Komagataeibacter</taxon>
    </lineage>
</organism>
<evidence type="ECO:0000256" key="3">
    <source>
        <dbReference type="ARBA" id="ARBA00023002"/>
    </source>
</evidence>
<evidence type="ECO:0000256" key="4">
    <source>
        <dbReference type="ARBA" id="ARBA00049445"/>
    </source>
</evidence>